<reference evidence="1" key="1">
    <citation type="submission" date="2023-03" db="EMBL/GenBank/DDBJ databases">
        <title>Massive genome expansion in bonnet fungi (Mycena s.s.) driven by repeated elements and novel gene families across ecological guilds.</title>
        <authorList>
            <consortium name="Lawrence Berkeley National Laboratory"/>
            <person name="Harder C.B."/>
            <person name="Miyauchi S."/>
            <person name="Viragh M."/>
            <person name="Kuo A."/>
            <person name="Thoen E."/>
            <person name="Andreopoulos B."/>
            <person name="Lu D."/>
            <person name="Skrede I."/>
            <person name="Drula E."/>
            <person name="Henrissat B."/>
            <person name="Morin E."/>
            <person name="Kohler A."/>
            <person name="Barry K."/>
            <person name="LaButti K."/>
            <person name="Morin E."/>
            <person name="Salamov A."/>
            <person name="Lipzen A."/>
            <person name="Mereny Z."/>
            <person name="Hegedus B."/>
            <person name="Baldrian P."/>
            <person name="Stursova M."/>
            <person name="Weitz H."/>
            <person name="Taylor A."/>
            <person name="Grigoriev I.V."/>
            <person name="Nagy L.G."/>
            <person name="Martin F."/>
            <person name="Kauserud H."/>
        </authorList>
    </citation>
    <scope>NUCLEOTIDE SEQUENCE</scope>
    <source>
        <strain evidence="1">CBHHK002</strain>
    </source>
</reference>
<dbReference type="AlphaFoldDB" id="A0AAD7AL32"/>
<dbReference type="EMBL" id="JARIHO010000005">
    <property type="protein sequence ID" value="KAJ7361640.1"/>
    <property type="molecule type" value="Genomic_DNA"/>
</dbReference>
<evidence type="ECO:0000313" key="2">
    <source>
        <dbReference type="Proteomes" id="UP001218218"/>
    </source>
</evidence>
<proteinExistence type="predicted"/>
<gene>
    <name evidence="1" type="ORF">DFH08DRAFT_380174</name>
</gene>
<evidence type="ECO:0000313" key="1">
    <source>
        <dbReference type="EMBL" id="KAJ7361640.1"/>
    </source>
</evidence>
<accession>A0AAD7AL32</accession>
<protein>
    <submittedName>
        <fullName evidence="1">Uncharacterized protein</fullName>
    </submittedName>
</protein>
<sequence>MLKRQHNAALGPLPPPMPVNTAAYEILFEFTNDTQDVVHLTGPSGRSVLVERGQDVVLVLTAGSTYQYTLKQPSQLRKAQLSVRAWDDIQCRATSVFAGTCGGTGGTAWPGSGITVTGRS</sequence>
<organism evidence="1 2">
    <name type="scientific">Mycena albidolilacea</name>
    <dbReference type="NCBI Taxonomy" id="1033008"/>
    <lineage>
        <taxon>Eukaryota</taxon>
        <taxon>Fungi</taxon>
        <taxon>Dikarya</taxon>
        <taxon>Basidiomycota</taxon>
        <taxon>Agaricomycotina</taxon>
        <taxon>Agaricomycetes</taxon>
        <taxon>Agaricomycetidae</taxon>
        <taxon>Agaricales</taxon>
        <taxon>Marasmiineae</taxon>
        <taxon>Mycenaceae</taxon>
        <taxon>Mycena</taxon>
    </lineage>
</organism>
<keyword evidence="2" id="KW-1185">Reference proteome</keyword>
<name>A0AAD7AL32_9AGAR</name>
<dbReference type="Proteomes" id="UP001218218">
    <property type="component" value="Unassembled WGS sequence"/>
</dbReference>
<comment type="caution">
    <text evidence="1">The sequence shown here is derived from an EMBL/GenBank/DDBJ whole genome shotgun (WGS) entry which is preliminary data.</text>
</comment>